<evidence type="ECO:0000259" key="4">
    <source>
        <dbReference type="PROSITE" id="PS51931"/>
    </source>
</evidence>
<sequence>MGIELRSFVFLDSLQPQHAAYMGTVAQGFLPLPGDTSLWIEISPGIEINKITDIALKSASVRPGVQVVERLYGLLEVHSSSQGETRAAGQAILAALGVRREECLKPRVISSQIIRNIDAYQTQLINRTRRGQLLLAGQTLYVLEVEPAAYAALAANEAEKAARINILEVQAVGSFGRLYLGGQEQDILAGAAGALTAIESVAGRANPLGGRQE</sequence>
<keyword evidence="1" id="KW-0120">Carbon dioxide fixation</keyword>
<evidence type="ECO:0000256" key="2">
    <source>
        <dbReference type="ARBA" id="ARBA00023587"/>
    </source>
</evidence>
<comment type="caution">
    <text evidence="5">The sequence shown here is derived from an EMBL/GenBank/DDBJ whole genome shotgun (WGS) entry which is preliminary data.</text>
</comment>
<organism evidence="5 6">
    <name type="scientific">Nostoc commune NIES-4072</name>
    <dbReference type="NCBI Taxonomy" id="2005467"/>
    <lineage>
        <taxon>Bacteria</taxon>
        <taxon>Bacillati</taxon>
        <taxon>Cyanobacteriota</taxon>
        <taxon>Cyanophyceae</taxon>
        <taxon>Nostocales</taxon>
        <taxon>Nostocaceae</taxon>
        <taxon>Nostoc</taxon>
    </lineage>
</organism>
<proteinExistence type="predicted"/>
<protein>
    <submittedName>
        <fullName evidence="5">Microcompartment protein</fullName>
    </submittedName>
</protein>
<evidence type="ECO:0000313" key="6">
    <source>
        <dbReference type="Proteomes" id="UP000245124"/>
    </source>
</evidence>
<gene>
    <name evidence="5" type="ORF">NIES4072_28560</name>
</gene>
<feature type="domain" description="BMC circularly permuted" evidence="4">
    <location>
        <begin position="107"/>
        <end position="208"/>
    </location>
</feature>
<comment type="subcellular location">
    <subcellularLocation>
        <location evidence="2">Carboxysome</location>
    </subcellularLocation>
</comment>
<dbReference type="EMBL" id="BDUD01000001">
    <property type="protein sequence ID" value="GBG19189.1"/>
    <property type="molecule type" value="Genomic_DNA"/>
</dbReference>
<reference evidence="5 6" key="1">
    <citation type="submission" date="2017-06" db="EMBL/GenBank/DDBJ databases">
        <title>Genome sequencing of cyanobaciteial culture collection at National Institute for Environmental Studies (NIES).</title>
        <authorList>
            <person name="Hirose Y."/>
            <person name="Shimura Y."/>
            <person name="Fujisawa T."/>
            <person name="Nakamura Y."/>
            <person name="Kawachi M."/>
        </authorList>
    </citation>
    <scope>NUCLEOTIDE SEQUENCE [LARGE SCALE GENOMIC DNA]</scope>
    <source>
        <strain evidence="5 6">NIES-4072</strain>
    </source>
</reference>
<dbReference type="Gene3D" id="3.30.70.1710">
    <property type="match status" value="2"/>
</dbReference>
<evidence type="ECO:0000313" key="5">
    <source>
        <dbReference type="EMBL" id="GBG19189.1"/>
    </source>
</evidence>
<name>A0A2R5FME3_NOSCO</name>
<evidence type="ECO:0000256" key="3">
    <source>
        <dbReference type="ARBA" id="ARBA00024446"/>
    </source>
</evidence>
<dbReference type="GO" id="GO:0015977">
    <property type="term" value="P:carbon fixation"/>
    <property type="evidence" value="ECO:0007669"/>
    <property type="project" value="UniProtKB-KW"/>
</dbReference>
<feature type="domain" description="BMC circularly permuted" evidence="4">
    <location>
        <begin position="4"/>
        <end position="106"/>
    </location>
</feature>
<dbReference type="GO" id="GO:0031470">
    <property type="term" value="C:carboxysome"/>
    <property type="evidence" value="ECO:0007669"/>
    <property type="project" value="UniProtKB-SubCell"/>
</dbReference>
<dbReference type="RefSeq" id="WP_109009033.1">
    <property type="nucleotide sequence ID" value="NZ_BDUD01000001.1"/>
</dbReference>
<dbReference type="SMART" id="SM00877">
    <property type="entry name" value="BMC"/>
    <property type="match status" value="1"/>
</dbReference>
<dbReference type="Proteomes" id="UP000245124">
    <property type="component" value="Unassembled WGS sequence"/>
</dbReference>
<dbReference type="InterPro" id="IPR037233">
    <property type="entry name" value="CcmK-like_sf"/>
</dbReference>
<dbReference type="CDD" id="cd07051">
    <property type="entry name" value="BMC_like_1_repeat1"/>
    <property type="match status" value="1"/>
</dbReference>
<dbReference type="OrthoDB" id="5800762at2"/>
<dbReference type="InterPro" id="IPR000249">
    <property type="entry name" value="BMC_dom"/>
</dbReference>
<keyword evidence="3" id="KW-1283">Bacterial microcompartment</keyword>
<dbReference type="PROSITE" id="PS51931">
    <property type="entry name" value="BMC_CP"/>
    <property type="match status" value="2"/>
</dbReference>
<evidence type="ECO:0000256" key="1">
    <source>
        <dbReference type="ARBA" id="ARBA00023300"/>
    </source>
</evidence>
<keyword evidence="6" id="KW-1185">Reference proteome</keyword>
<dbReference type="AlphaFoldDB" id="A0A2R5FME3"/>
<accession>A0A2R5FME3</accession>
<dbReference type="InterPro" id="IPR044870">
    <property type="entry name" value="BMC_CP"/>
</dbReference>